<name>A0A839DU36_9PSEU</name>
<feature type="transmembrane region" description="Helical" evidence="1">
    <location>
        <begin position="28"/>
        <end position="45"/>
    </location>
</feature>
<keyword evidence="3" id="KW-1185">Reference proteome</keyword>
<evidence type="ECO:0000256" key="1">
    <source>
        <dbReference type="SAM" id="Phobius"/>
    </source>
</evidence>
<sequence>MWQVQGGQLEPFLLAVVATGTPLADGPVALQVLWLVAIAVAAFLGRSRLSSSAGPD</sequence>
<keyword evidence="1" id="KW-0472">Membrane</keyword>
<organism evidence="2 3">
    <name type="scientific">Halosaccharopolyspora lacisalsi</name>
    <dbReference type="NCBI Taxonomy" id="1000566"/>
    <lineage>
        <taxon>Bacteria</taxon>
        <taxon>Bacillati</taxon>
        <taxon>Actinomycetota</taxon>
        <taxon>Actinomycetes</taxon>
        <taxon>Pseudonocardiales</taxon>
        <taxon>Pseudonocardiaceae</taxon>
        <taxon>Halosaccharopolyspora</taxon>
    </lineage>
</organism>
<accession>A0A839DU36</accession>
<gene>
    <name evidence="2" type="ORF">FHX42_002351</name>
</gene>
<dbReference type="EMBL" id="JACGWZ010000002">
    <property type="protein sequence ID" value="MBA8825004.1"/>
    <property type="molecule type" value="Genomic_DNA"/>
</dbReference>
<dbReference type="AlphaFoldDB" id="A0A839DU36"/>
<keyword evidence="1" id="KW-1133">Transmembrane helix</keyword>
<dbReference type="Proteomes" id="UP000569329">
    <property type="component" value="Unassembled WGS sequence"/>
</dbReference>
<keyword evidence="1" id="KW-0812">Transmembrane</keyword>
<comment type="caution">
    <text evidence="2">The sequence shown here is derived from an EMBL/GenBank/DDBJ whole genome shotgun (WGS) entry which is preliminary data.</text>
</comment>
<reference evidence="2 3" key="1">
    <citation type="submission" date="2020-07" db="EMBL/GenBank/DDBJ databases">
        <title>Sequencing the genomes of 1000 actinobacteria strains.</title>
        <authorList>
            <person name="Klenk H.-P."/>
        </authorList>
    </citation>
    <scope>NUCLEOTIDE SEQUENCE [LARGE SCALE GENOMIC DNA]</scope>
    <source>
        <strain evidence="2 3">DSM 45975</strain>
    </source>
</reference>
<proteinExistence type="predicted"/>
<protein>
    <submittedName>
        <fullName evidence="2">Uncharacterized protein</fullName>
    </submittedName>
</protein>
<evidence type="ECO:0000313" key="3">
    <source>
        <dbReference type="Proteomes" id="UP000569329"/>
    </source>
</evidence>
<evidence type="ECO:0000313" key="2">
    <source>
        <dbReference type="EMBL" id="MBA8825004.1"/>
    </source>
</evidence>